<sequence length="176" mass="19061">MQQRRRPYAYTAQAPGHINCYLDDRMAETKGSMHCPRPLVVCRLAPTIAITIGGEMGHAATPAASVRRAPFPPLPTLGCRLVFFVPPQVRLRVEVWCLRLFGRRRHAVSLASRHVMLCSVLAHAPSTRPSSHPVAAISCSRPLATLSSSLVASHMQPAVPLGHPERGLVMAAGSHV</sequence>
<evidence type="ECO:0000313" key="2">
    <source>
        <dbReference type="Proteomes" id="UP001638806"/>
    </source>
</evidence>
<accession>A0ACC4DMV1</accession>
<gene>
    <name evidence="1" type="ORF">ACCO45_008212</name>
</gene>
<reference evidence="1" key="1">
    <citation type="submission" date="2024-12" db="EMBL/GenBank/DDBJ databases">
        <title>Comparative genomics and development of molecular markers within Purpureocillium lilacinum and among Purpureocillium species.</title>
        <authorList>
            <person name="Yeh Z.-Y."/>
            <person name="Ni N.-T."/>
            <person name="Lo P.-H."/>
            <person name="Mushyakhwo K."/>
            <person name="Lin C.-F."/>
            <person name="Nai Y.-S."/>
        </authorList>
    </citation>
    <scope>NUCLEOTIDE SEQUENCE</scope>
    <source>
        <strain evidence="1">NCHU-NPUST-175</strain>
    </source>
</reference>
<organism evidence="1 2">
    <name type="scientific">Purpureocillium lilacinum</name>
    <name type="common">Paecilomyces lilacinus</name>
    <dbReference type="NCBI Taxonomy" id="33203"/>
    <lineage>
        <taxon>Eukaryota</taxon>
        <taxon>Fungi</taxon>
        <taxon>Dikarya</taxon>
        <taxon>Ascomycota</taxon>
        <taxon>Pezizomycotina</taxon>
        <taxon>Sordariomycetes</taxon>
        <taxon>Hypocreomycetidae</taxon>
        <taxon>Hypocreales</taxon>
        <taxon>Ophiocordycipitaceae</taxon>
        <taxon>Purpureocillium</taxon>
    </lineage>
</organism>
<dbReference type="EMBL" id="JBGNUJ010000007">
    <property type="protein sequence ID" value="KAL3957634.1"/>
    <property type="molecule type" value="Genomic_DNA"/>
</dbReference>
<evidence type="ECO:0000313" key="1">
    <source>
        <dbReference type="EMBL" id="KAL3957634.1"/>
    </source>
</evidence>
<comment type="caution">
    <text evidence="1">The sequence shown here is derived from an EMBL/GenBank/DDBJ whole genome shotgun (WGS) entry which is preliminary data.</text>
</comment>
<name>A0ACC4DMV1_PURLI</name>
<protein>
    <submittedName>
        <fullName evidence="1">Uncharacterized protein</fullName>
    </submittedName>
</protein>
<proteinExistence type="predicted"/>
<keyword evidence="2" id="KW-1185">Reference proteome</keyword>
<dbReference type="Proteomes" id="UP001638806">
    <property type="component" value="Unassembled WGS sequence"/>
</dbReference>